<dbReference type="PROSITE" id="PS50995">
    <property type="entry name" value="HTH_MARR_2"/>
    <property type="match status" value="1"/>
</dbReference>
<keyword evidence="6" id="KW-1185">Reference proteome</keyword>
<feature type="domain" description="HTH marR-type" evidence="4">
    <location>
        <begin position="1"/>
        <end position="136"/>
    </location>
</feature>
<evidence type="ECO:0000256" key="1">
    <source>
        <dbReference type="ARBA" id="ARBA00023015"/>
    </source>
</evidence>
<dbReference type="PROSITE" id="PS01117">
    <property type="entry name" value="HTH_MARR_1"/>
    <property type="match status" value="1"/>
</dbReference>
<evidence type="ECO:0000256" key="2">
    <source>
        <dbReference type="ARBA" id="ARBA00023125"/>
    </source>
</evidence>
<evidence type="ECO:0000313" key="5">
    <source>
        <dbReference type="EMBL" id="CAG5090574.1"/>
    </source>
</evidence>
<evidence type="ECO:0000313" key="6">
    <source>
        <dbReference type="Proteomes" id="UP000681526"/>
    </source>
</evidence>
<sequence length="139" mass="16116">MDKRRDLETIELELAIFVRRITSSSSKAGTLDRSAYLLLHYIHSRGSASVRTLADAFRLDISTASRQTAALERKGYIFRTPDPSDKRSFLLQLTESGTRELFLHKQARLERLTELLESWSEEECHRFGELLRKFNRTLA</sequence>
<dbReference type="Proteomes" id="UP000681526">
    <property type="component" value="Unassembled WGS sequence"/>
</dbReference>
<comment type="caution">
    <text evidence="5">The sequence shown here is derived from an EMBL/GenBank/DDBJ whole genome shotgun (WGS) entry which is preliminary data.</text>
</comment>
<proteinExistence type="predicted"/>
<dbReference type="Gene3D" id="1.10.10.10">
    <property type="entry name" value="Winged helix-like DNA-binding domain superfamily/Winged helix DNA-binding domain"/>
    <property type="match status" value="1"/>
</dbReference>
<organism evidence="5 6">
    <name type="scientific">Thermobacillus xylanilyticus</name>
    <dbReference type="NCBI Taxonomy" id="76633"/>
    <lineage>
        <taxon>Bacteria</taxon>
        <taxon>Bacillati</taxon>
        <taxon>Bacillota</taxon>
        <taxon>Bacilli</taxon>
        <taxon>Bacillales</taxon>
        <taxon>Paenibacillaceae</taxon>
        <taxon>Thermobacillus</taxon>
    </lineage>
</organism>
<dbReference type="EMBL" id="CAJRAY010000077">
    <property type="protein sequence ID" value="CAG5090574.1"/>
    <property type="molecule type" value="Genomic_DNA"/>
</dbReference>
<protein>
    <recommendedName>
        <fullName evidence="4">HTH marR-type domain-containing protein</fullName>
    </recommendedName>
</protein>
<keyword evidence="1" id="KW-0805">Transcription regulation</keyword>
<dbReference type="PANTHER" id="PTHR42756:SF1">
    <property type="entry name" value="TRANSCRIPTIONAL REPRESSOR OF EMRAB OPERON"/>
    <property type="match status" value="1"/>
</dbReference>
<reference evidence="5 6" key="1">
    <citation type="submission" date="2021-04" db="EMBL/GenBank/DDBJ databases">
        <authorList>
            <person name="Rakotoarivonina H."/>
        </authorList>
    </citation>
    <scope>NUCLEOTIDE SEQUENCE [LARGE SCALE GENOMIC DNA]</scope>
    <source>
        <strain evidence="5 6">XE</strain>
    </source>
</reference>
<gene>
    <name evidence="5" type="primary">txxe 2898-yxaD</name>
    <name evidence="5" type="ORF">TXXE_14285</name>
</gene>
<dbReference type="SMART" id="SM00347">
    <property type="entry name" value="HTH_MARR"/>
    <property type="match status" value="1"/>
</dbReference>
<dbReference type="InterPro" id="IPR036390">
    <property type="entry name" value="WH_DNA-bd_sf"/>
</dbReference>
<dbReference type="InterPro" id="IPR000835">
    <property type="entry name" value="HTH_MarR-typ"/>
</dbReference>
<dbReference type="InterPro" id="IPR023187">
    <property type="entry name" value="Tscrpt_reg_MarR-type_CS"/>
</dbReference>
<dbReference type="SUPFAM" id="SSF46785">
    <property type="entry name" value="Winged helix' DNA-binding domain"/>
    <property type="match status" value="1"/>
</dbReference>
<keyword evidence="3" id="KW-0804">Transcription</keyword>
<dbReference type="PANTHER" id="PTHR42756">
    <property type="entry name" value="TRANSCRIPTIONAL REGULATOR, MARR"/>
    <property type="match status" value="1"/>
</dbReference>
<keyword evidence="2" id="KW-0238">DNA-binding</keyword>
<dbReference type="PRINTS" id="PR00598">
    <property type="entry name" value="HTHMARR"/>
</dbReference>
<evidence type="ECO:0000259" key="4">
    <source>
        <dbReference type="PROSITE" id="PS50995"/>
    </source>
</evidence>
<dbReference type="InterPro" id="IPR036388">
    <property type="entry name" value="WH-like_DNA-bd_sf"/>
</dbReference>
<accession>A0ABN7S0W6</accession>
<name>A0ABN7S0W6_THEXY</name>
<dbReference type="Pfam" id="PF01047">
    <property type="entry name" value="MarR"/>
    <property type="match status" value="1"/>
</dbReference>
<evidence type="ECO:0000256" key="3">
    <source>
        <dbReference type="ARBA" id="ARBA00023163"/>
    </source>
</evidence>